<sequence>MCGVGSLHDIYRLIMGDDVDDDAGDDKNDGDNPPSTAFPETPFNLELFGQWTGLSTEWNIACVQAEEHLRATSNFIVKDMERPLHTKEAAANTTTSEVYDSGEDYEENDDGN</sequence>
<dbReference type="EMBL" id="CALNXI010006341">
    <property type="protein sequence ID" value="CAH3199016.1"/>
    <property type="molecule type" value="Genomic_DNA"/>
</dbReference>
<proteinExistence type="predicted"/>
<feature type="compositionally biased region" description="Acidic residues" evidence="1">
    <location>
        <begin position="100"/>
        <end position="112"/>
    </location>
</feature>
<feature type="region of interest" description="Disordered" evidence="1">
    <location>
        <begin position="86"/>
        <end position="112"/>
    </location>
</feature>
<comment type="caution">
    <text evidence="2">The sequence shown here is derived from an EMBL/GenBank/DDBJ whole genome shotgun (WGS) entry which is preliminary data.</text>
</comment>
<evidence type="ECO:0000313" key="3">
    <source>
        <dbReference type="Proteomes" id="UP001159427"/>
    </source>
</evidence>
<keyword evidence="3" id="KW-1185">Reference proteome</keyword>
<dbReference type="Proteomes" id="UP001159427">
    <property type="component" value="Unassembled WGS sequence"/>
</dbReference>
<feature type="region of interest" description="Disordered" evidence="1">
    <location>
        <begin position="18"/>
        <end position="42"/>
    </location>
</feature>
<protein>
    <submittedName>
        <fullName evidence="2">Uncharacterized protein</fullName>
    </submittedName>
</protein>
<organism evidence="2 3">
    <name type="scientific">Porites evermanni</name>
    <dbReference type="NCBI Taxonomy" id="104178"/>
    <lineage>
        <taxon>Eukaryota</taxon>
        <taxon>Metazoa</taxon>
        <taxon>Cnidaria</taxon>
        <taxon>Anthozoa</taxon>
        <taxon>Hexacorallia</taxon>
        <taxon>Scleractinia</taxon>
        <taxon>Fungiina</taxon>
        <taxon>Poritidae</taxon>
        <taxon>Porites</taxon>
    </lineage>
</organism>
<evidence type="ECO:0000256" key="1">
    <source>
        <dbReference type="SAM" id="MobiDB-lite"/>
    </source>
</evidence>
<evidence type="ECO:0000313" key="2">
    <source>
        <dbReference type="EMBL" id="CAH3199016.1"/>
    </source>
</evidence>
<gene>
    <name evidence="2" type="ORF">PEVE_00037980</name>
</gene>
<reference evidence="2 3" key="1">
    <citation type="submission" date="2022-05" db="EMBL/GenBank/DDBJ databases">
        <authorList>
            <consortium name="Genoscope - CEA"/>
            <person name="William W."/>
        </authorList>
    </citation>
    <scope>NUCLEOTIDE SEQUENCE [LARGE SCALE GENOMIC DNA]</scope>
</reference>
<name>A0ABN8T404_9CNID</name>
<accession>A0ABN8T404</accession>